<dbReference type="Pfam" id="PF00440">
    <property type="entry name" value="TetR_N"/>
    <property type="match status" value="1"/>
</dbReference>
<dbReference type="InterPro" id="IPR049445">
    <property type="entry name" value="TetR_SbtR-like_C"/>
</dbReference>
<dbReference type="PANTHER" id="PTHR30055:SF234">
    <property type="entry name" value="HTH-TYPE TRANSCRIPTIONAL REGULATOR BETI"/>
    <property type="match status" value="1"/>
</dbReference>
<dbReference type="InterPro" id="IPR050109">
    <property type="entry name" value="HTH-type_TetR-like_transc_reg"/>
</dbReference>
<keyword evidence="7" id="KW-1185">Reference proteome</keyword>
<dbReference type="Pfam" id="PF21597">
    <property type="entry name" value="TetR_C_43"/>
    <property type="match status" value="1"/>
</dbReference>
<dbReference type="SUPFAM" id="SSF48498">
    <property type="entry name" value="Tetracyclin repressor-like, C-terminal domain"/>
    <property type="match status" value="1"/>
</dbReference>
<keyword evidence="3" id="KW-0804">Transcription</keyword>
<dbReference type="RefSeq" id="WP_345142870.1">
    <property type="nucleotide sequence ID" value="NZ_BAABAT010000070.1"/>
</dbReference>
<comment type="caution">
    <text evidence="6">The sequence shown here is derived from an EMBL/GenBank/DDBJ whole genome shotgun (WGS) entry which is preliminary data.</text>
</comment>
<reference evidence="7" key="1">
    <citation type="journal article" date="2019" name="Int. J. Syst. Evol. Microbiol.">
        <title>The Global Catalogue of Microorganisms (GCM) 10K type strain sequencing project: providing services to taxonomists for standard genome sequencing and annotation.</title>
        <authorList>
            <consortium name="The Broad Institute Genomics Platform"/>
            <consortium name="The Broad Institute Genome Sequencing Center for Infectious Disease"/>
            <person name="Wu L."/>
            <person name="Ma J."/>
        </authorList>
    </citation>
    <scope>NUCLEOTIDE SEQUENCE [LARGE SCALE GENOMIC DNA]</scope>
    <source>
        <strain evidence="7">JCM 17441</strain>
    </source>
</reference>
<dbReference type="InterPro" id="IPR009057">
    <property type="entry name" value="Homeodomain-like_sf"/>
</dbReference>
<evidence type="ECO:0000256" key="4">
    <source>
        <dbReference type="PROSITE-ProRule" id="PRU00335"/>
    </source>
</evidence>
<proteinExistence type="predicted"/>
<accession>A0ABP8DTX9</accession>
<organism evidence="6 7">
    <name type="scientific">Dactylosporangium darangshiense</name>
    <dbReference type="NCBI Taxonomy" id="579108"/>
    <lineage>
        <taxon>Bacteria</taxon>
        <taxon>Bacillati</taxon>
        <taxon>Actinomycetota</taxon>
        <taxon>Actinomycetes</taxon>
        <taxon>Micromonosporales</taxon>
        <taxon>Micromonosporaceae</taxon>
        <taxon>Dactylosporangium</taxon>
    </lineage>
</organism>
<evidence type="ECO:0000256" key="1">
    <source>
        <dbReference type="ARBA" id="ARBA00023015"/>
    </source>
</evidence>
<feature type="domain" description="HTH tetR-type" evidence="5">
    <location>
        <begin position="13"/>
        <end position="72"/>
    </location>
</feature>
<dbReference type="Gene3D" id="1.10.357.10">
    <property type="entry name" value="Tetracycline Repressor, domain 2"/>
    <property type="match status" value="1"/>
</dbReference>
<keyword evidence="1" id="KW-0805">Transcription regulation</keyword>
<dbReference type="InterPro" id="IPR036271">
    <property type="entry name" value="Tet_transcr_reg_TetR-rel_C_sf"/>
</dbReference>
<dbReference type="PROSITE" id="PS50977">
    <property type="entry name" value="HTH_TETR_2"/>
    <property type="match status" value="1"/>
</dbReference>
<evidence type="ECO:0000259" key="5">
    <source>
        <dbReference type="PROSITE" id="PS50977"/>
    </source>
</evidence>
<evidence type="ECO:0000313" key="6">
    <source>
        <dbReference type="EMBL" id="GAA4263470.1"/>
    </source>
</evidence>
<evidence type="ECO:0000313" key="7">
    <source>
        <dbReference type="Proteomes" id="UP001500620"/>
    </source>
</evidence>
<dbReference type="PRINTS" id="PR00455">
    <property type="entry name" value="HTHTETR"/>
</dbReference>
<evidence type="ECO:0000256" key="2">
    <source>
        <dbReference type="ARBA" id="ARBA00023125"/>
    </source>
</evidence>
<name>A0ABP8DTX9_9ACTN</name>
<keyword evidence="2 4" id="KW-0238">DNA-binding</keyword>
<sequence>MAPIARPQRADARRNFDRLLAVAAEAIAERGAEASLDDIAKRAGVGPGTLYRHFPTRQHLLEAVFHERVERLRDEAARLLEEEPDPDKALEAWLRALVGHLRRYRGLSETLKEVHGLEADIMIETRDMMRWSATALLTRAQEAGVARTDIDGVDLLRIGHGAGMVIVEPGADGDERAERLIRLLMDGVRTTTKA</sequence>
<feature type="DNA-binding region" description="H-T-H motif" evidence="4">
    <location>
        <begin position="35"/>
        <end position="54"/>
    </location>
</feature>
<dbReference type="SUPFAM" id="SSF46689">
    <property type="entry name" value="Homeodomain-like"/>
    <property type="match status" value="1"/>
</dbReference>
<protein>
    <submittedName>
        <fullName evidence="6">TetR/AcrR family transcriptional regulator</fullName>
    </submittedName>
</protein>
<dbReference type="Proteomes" id="UP001500620">
    <property type="component" value="Unassembled WGS sequence"/>
</dbReference>
<dbReference type="EMBL" id="BAABAT010000070">
    <property type="protein sequence ID" value="GAA4263470.1"/>
    <property type="molecule type" value="Genomic_DNA"/>
</dbReference>
<evidence type="ECO:0000256" key="3">
    <source>
        <dbReference type="ARBA" id="ARBA00023163"/>
    </source>
</evidence>
<dbReference type="PANTHER" id="PTHR30055">
    <property type="entry name" value="HTH-TYPE TRANSCRIPTIONAL REGULATOR RUTR"/>
    <property type="match status" value="1"/>
</dbReference>
<dbReference type="InterPro" id="IPR001647">
    <property type="entry name" value="HTH_TetR"/>
</dbReference>
<gene>
    <name evidence="6" type="ORF">GCM10022255_108310</name>
</gene>